<dbReference type="Gene3D" id="3.30.519.10">
    <property type="entry name" value="Guanine Nucleotide Dissociation Inhibitor, domain 2"/>
    <property type="match status" value="1"/>
</dbReference>
<dbReference type="InterPro" id="IPR017230">
    <property type="entry name" value="Mrs6"/>
</dbReference>
<dbReference type="OMA" id="HQYLEFQ"/>
<dbReference type="VEuPathDB" id="FungiDB:ASPBRDRAFT_31827"/>
<dbReference type="GO" id="GO:0016192">
    <property type="term" value="P:vesicle-mediated transport"/>
    <property type="evidence" value="ECO:0007669"/>
    <property type="project" value="TreeGrafter"/>
</dbReference>
<dbReference type="SUPFAM" id="SSF51905">
    <property type="entry name" value="FAD/NAD(P)-binding domain"/>
    <property type="match status" value="1"/>
</dbReference>
<reference evidence="4" key="1">
    <citation type="journal article" date="2017" name="Genome Biol.">
        <title>Comparative genomics reveals high biological diversity and specific adaptations in the industrially and medically important fungal genus Aspergillus.</title>
        <authorList>
            <person name="de Vries R.P."/>
            <person name="Riley R."/>
            <person name="Wiebenga A."/>
            <person name="Aguilar-Osorio G."/>
            <person name="Amillis S."/>
            <person name="Uchima C.A."/>
            <person name="Anderluh G."/>
            <person name="Asadollahi M."/>
            <person name="Askin M."/>
            <person name="Barry K."/>
            <person name="Battaglia E."/>
            <person name="Bayram O."/>
            <person name="Benocci T."/>
            <person name="Braus-Stromeyer S.A."/>
            <person name="Caldana C."/>
            <person name="Canovas D."/>
            <person name="Cerqueira G.C."/>
            <person name="Chen F."/>
            <person name="Chen W."/>
            <person name="Choi C."/>
            <person name="Clum A."/>
            <person name="Dos Santos R.A."/>
            <person name="Damasio A.R."/>
            <person name="Diallinas G."/>
            <person name="Emri T."/>
            <person name="Fekete E."/>
            <person name="Flipphi M."/>
            <person name="Freyberg S."/>
            <person name="Gallo A."/>
            <person name="Gournas C."/>
            <person name="Habgood R."/>
            <person name="Hainaut M."/>
            <person name="Harispe M.L."/>
            <person name="Henrissat B."/>
            <person name="Hilden K.S."/>
            <person name="Hope R."/>
            <person name="Hossain A."/>
            <person name="Karabika E."/>
            <person name="Karaffa L."/>
            <person name="Karanyi Z."/>
            <person name="Krasevec N."/>
            <person name="Kuo A."/>
            <person name="Kusch H."/>
            <person name="LaButti K."/>
            <person name="Lagendijk E.L."/>
            <person name="Lapidus A."/>
            <person name="Levasseur A."/>
            <person name="Lindquist E."/>
            <person name="Lipzen A."/>
            <person name="Logrieco A.F."/>
            <person name="MacCabe A."/>
            <person name="Maekelae M.R."/>
            <person name="Malavazi I."/>
            <person name="Melin P."/>
            <person name="Meyer V."/>
            <person name="Mielnichuk N."/>
            <person name="Miskei M."/>
            <person name="Molnar A.P."/>
            <person name="Mule G."/>
            <person name="Ngan C.Y."/>
            <person name="Orejas M."/>
            <person name="Orosz E."/>
            <person name="Ouedraogo J.P."/>
            <person name="Overkamp K.M."/>
            <person name="Park H.-S."/>
            <person name="Perrone G."/>
            <person name="Piumi F."/>
            <person name="Punt P.J."/>
            <person name="Ram A.F."/>
            <person name="Ramon A."/>
            <person name="Rauscher S."/>
            <person name="Record E."/>
            <person name="Riano-Pachon D.M."/>
            <person name="Robert V."/>
            <person name="Roehrig J."/>
            <person name="Ruller R."/>
            <person name="Salamov A."/>
            <person name="Salih N.S."/>
            <person name="Samson R.A."/>
            <person name="Sandor E."/>
            <person name="Sanguinetti M."/>
            <person name="Schuetze T."/>
            <person name="Sepcic K."/>
            <person name="Shelest E."/>
            <person name="Sherlock G."/>
            <person name="Sophianopoulou V."/>
            <person name="Squina F.M."/>
            <person name="Sun H."/>
            <person name="Susca A."/>
            <person name="Todd R.B."/>
            <person name="Tsang A."/>
            <person name="Unkles S.E."/>
            <person name="van de Wiele N."/>
            <person name="van Rossen-Uffink D."/>
            <person name="Oliveira J.V."/>
            <person name="Vesth T.C."/>
            <person name="Visser J."/>
            <person name="Yu J.-H."/>
            <person name="Zhou M."/>
            <person name="Andersen M.R."/>
            <person name="Archer D.B."/>
            <person name="Baker S.E."/>
            <person name="Benoit I."/>
            <person name="Brakhage A.A."/>
            <person name="Braus G.H."/>
            <person name="Fischer R."/>
            <person name="Frisvad J.C."/>
            <person name="Goldman G.H."/>
            <person name="Houbraken J."/>
            <person name="Oakley B."/>
            <person name="Pocsi I."/>
            <person name="Scazzocchio C."/>
            <person name="Seiboth B."/>
            <person name="vanKuyk P.A."/>
            <person name="Wortman J."/>
            <person name="Dyer P.S."/>
            <person name="Grigoriev I.V."/>
        </authorList>
    </citation>
    <scope>NUCLEOTIDE SEQUENCE [LARGE SCALE GENOMIC DNA]</scope>
    <source>
        <strain evidence="4">CBS 101740 / IMI 381727 / IBT 21946</strain>
    </source>
</reference>
<dbReference type="PANTHER" id="PTHR11787:SF4">
    <property type="entry name" value="CHM, RAB ESCORT PROTEIN 1"/>
    <property type="match status" value="1"/>
</dbReference>
<gene>
    <name evidence="3" type="ORF">ASPBRDRAFT_31827</name>
</gene>
<dbReference type="STRING" id="767769.A0A1L9UE47"/>
<dbReference type="PANTHER" id="PTHR11787">
    <property type="entry name" value="RAB GDP-DISSOCIATION INHIBITOR"/>
    <property type="match status" value="1"/>
</dbReference>
<evidence type="ECO:0000313" key="3">
    <source>
        <dbReference type="EMBL" id="OJJ69934.1"/>
    </source>
</evidence>
<proteinExistence type="inferred from homology"/>
<protein>
    <recommendedName>
        <fullName evidence="2">Rab proteins geranylgeranyltransferase</fullName>
    </recommendedName>
</protein>
<name>A0A1L9UE47_ASPBC</name>
<dbReference type="Gene3D" id="3.50.50.60">
    <property type="entry name" value="FAD/NAD(P)-binding domain"/>
    <property type="match status" value="1"/>
</dbReference>
<evidence type="ECO:0000256" key="2">
    <source>
        <dbReference type="PIRNR" id="PIRNR037514"/>
    </source>
</evidence>
<dbReference type="GO" id="GO:0007264">
    <property type="term" value="P:small GTPase-mediated signal transduction"/>
    <property type="evidence" value="ECO:0007669"/>
    <property type="project" value="UniProtKB-UniRule"/>
</dbReference>
<dbReference type="GO" id="GO:0005634">
    <property type="term" value="C:nucleus"/>
    <property type="evidence" value="ECO:0007669"/>
    <property type="project" value="TreeGrafter"/>
</dbReference>
<dbReference type="InterPro" id="IPR036188">
    <property type="entry name" value="FAD/NAD-bd_sf"/>
</dbReference>
<keyword evidence="4" id="KW-1185">Reference proteome</keyword>
<dbReference type="GO" id="GO:0005829">
    <property type="term" value="C:cytosol"/>
    <property type="evidence" value="ECO:0007669"/>
    <property type="project" value="TreeGrafter"/>
</dbReference>
<dbReference type="AlphaFoldDB" id="A0A1L9UE47"/>
<dbReference type="RefSeq" id="XP_067477183.1">
    <property type="nucleotide sequence ID" value="XM_067622941.1"/>
</dbReference>
<dbReference type="GO" id="GO:0005968">
    <property type="term" value="C:Rab-protein geranylgeranyltransferase complex"/>
    <property type="evidence" value="ECO:0007669"/>
    <property type="project" value="TreeGrafter"/>
</dbReference>
<dbReference type="GeneID" id="93575429"/>
<evidence type="ECO:0000313" key="4">
    <source>
        <dbReference type="Proteomes" id="UP000184499"/>
    </source>
</evidence>
<sequence>MESLADTPWDVTISGTGLAQSLLALALSRSGKNVLHVDRNPYYGGPEAAFSLQEAEEWAAKVNEDTGELPFEHASVYSESSGDGTGQLASSRAYTLSLSPQLIYSRSQLLPTLVSSKVYRQLEFQAVGSWWIYKPEAGDSSSLYRVPGSREDVFADDVISMKSKRTLMRFLRHLGQTQESGDVSEGPDLSSEEEGLAAPFTEYLATKFQVPTELHGPLLSLCLSQAAPQQTSAQYALPRIKRHLSSIGVFGPGFGALSVKWGGGSEISQVGCRALAVGGGVYVLNTGVKSLELPTEQESDDPSRIQIQLTNDESVKSRYIVGSNWDLPADTRPSLECDKVARSISIVSSSLTNLFPVTAEGGPVPVGAVVVFPGSSVGGADDAPPVYTIVHSSETGECPTGQCVVYSSVNVPGSEGQSMVEAAVQKLLQSAADPNTKVLWSLRYTQLGRGASQNTDLSCPSKNVICLPPVSLDLAFDDSLIDTVKKAWELIMGDEAAQHEFMKFEDREGAYEE</sequence>
<dbReference type="PIRSF" id="PIRSF037514">
    <property type="entry name" value="Rab_ger_ger_transf_A_fun"/>
    <property type="match status" value="1"/>
</dbReference>
<dbReference type="GO" id="GO:0005092">
    <property type="term" value="F:GDP-dissociation inhibitor activity"/>
    <property type="evidence" value="ECO:0007669"/>
    <property type="project" value="UniProtKB-UniRule"/>
</dbReference>
<dbReference type="Proteomes" id="UP000184499">
    <property type="component" value="Unassembled WGS sequence"/>
</dbReference>
<dbReference type="Gene3D" id="1.10.405.10">
    <property type="entry name" value="Guanine Nucleotide Dissociation Inhibitor, domain 1"/>
    <property type="match status" value="1"/>
</dbReference>
<dbReference type="InterPro" id="IPR018203">
    <property type="entry name" value="GDP_dissociation_inhibitor"/>
</dbReference>
<dbReference type="EMBL" id="KV878687">
    <property type="protein sequence ID" value="OJJ69934.1"/>
    <property type="molecule type" value="Genomic_DNA"/>
</dbReference>
<dbReference type="PRINTS" id="PR00891">
    <property type="entry name" value="RABGDIREP"/>
</dbReference>
<evidence type="ECO:0000256" key="1">
    <source>
        <dbReference type="ARBA" id="ARBA00005593"/>
    </source>
</evidence>
<comment type="similarity">
    <text evidence="1 2">Belongs to the Rab GDI family.</text>
</comment>
<accession>A0A1L9UE47</accession>
<organism evidence="3 4">
    <name type="scientific">Aspergillus brasiliensis (strain CBS 101740 / IMI 381727 / IBT 21946)</name>
    <dbReference type="NCBI Taxonomy" id="767769"/>
    <lineage>
        <taxon>Eukaryota</taxon>
        <taxon>Fungi</taxon>
        <taxon>Dikarya</taxon>
        <taxon>Ascomycota</taxon>
        <taxon>Pezizomycotina</taxon>
        <taxon>Eurotiomycetes</taxon>
        <taxon>Eurotiomycetidae</taxon>
        <taxon>Eurotiales</taxon>
        <taxon>Aspergillaceae</taxon>
        <taxon>Aspergillus</taxon>
        <taxon>Aspergillus subgen. Circumdati</taxon>
    </lineage>
</organism>
<dbReference type="Pfam" id="PF00996">
    <property type="entry name" value="GDI"/>
    <property type="match status" value="1"/>
</dbReference>
<dbReference type="OrthoDB" id="1923006at2759"/>